<name>A2FFJ6_TRIV3</name>
<evidence type="ECO:0000256" key="5">
    <source>
        <dbReference type="ARBA" id="ARBA00023136"/>
    </source>
</evidence>
<reference evidence="7" key="1">
    <citation type="submission" date="2006-10" db="EMBL/GenBank/DDBJ databases">
        <authorList>
            <person name="Amadeo P."/>
            <person name="Zhao Q."/>
            <person name="Wortman J."/>
            <person name="Fraser-Liggett C."/>
            <person name="Carlton J."/>
        </authorList>
    </citation>
    <scope>NUCLEOTIDE SEQUENCE</scope>
    <source>
        <strain evidence="7">G3</strain>
    </source>
</reference>
<dbReference type="EMBL" id="DS113764">
    <property type="protein sequence ID" value="EAX96326.1"/>
    <property type="molecule type" value="Genomic_DNA"/>
</dbReference>
<dbReference type="VEuPathDB" id="TrichDB:TVAG_148280"/>
<evidence type="ECO:0000256" key="4">
    <source>
        <dbReference type="ARBA" id="ARBA00022989"/>
    </source>
</evidence>
<dbReference type="eggNOG" id="ENOG502SXMG">
    <property type="taxonomic scope" value="Eukaryota"/>
</dbReference>
<dbReference type="PANTHER" id="PTHR47371:SF3">
    <property type="entry name" value="PHOSPHOGLYCEROL TRANSFERASE I"/>
    <property type="match status" value="1"/>
</dbReference>
<dbReference type="AlphaFoldDB" id="A2FFJ6"/>
<comment type="subcellular location">
    <subcellularLocation>
        <location evidence="1">Cell membrane</location>
        <topology evidence="1">Multi-pass membrane protein</topology>
    </subcellularLocation>
</comment>
<dbReference type="VEuPathDB" id="TrichDB:TVAGG3_0799210"/>
<evidence type="ECO:0000313" key="7">
    <source>
        <dbReference type="EMBL" id="EAX96326.1"/>
    </source>
</evidence>
<dbReference type="SUPFAM" id="SSF53649">
    <property type="entry name" value="Alkaline phosphatase-like"/>
    <property type="match status" value="1"/>
</dbReference>
<accession>A2FFJ6</accession>
<evidence type="ECO:0000313" key="8">
    <source>
        <dbReference type="Proteomes" id="UP000001542"/>
    </source>
</evidence>
<dbReference type="GO" id="GO:0016020">
    <property type="term" value="C:membrane"/>
    <property type="evidence" value="ECO:0000318"/>
    <property type="project" value="GO_Central"/>
</dbReference>
<dbReference type="InParanoid" id="A2FFJ6"/>
<evidence type="ECO:0000256" key="1">
    <source>
        <dbReference type="ARBA" id="ARBA00004651"/>
    </source>
</evidence>
<proteinExistence type="predicted"/>
<keyword evidence="8" id="KW-1185">Reference proteome</keyword>
<evidence type="ECO:0000256" key="2">
    <source>
        <dbReference type="ARBA" id="ARBA00022475"/>
    </source>
</evidence>
<dbReference type="Gene3D" id="3.40.720.10">
    <property type="entry name" value="Alkaline Phosphatase, subunit A"/>
    <property type="match status" value="1"/>
</dbReference>
<keyword evidence="4" id="KW-1133">Transmembrane helix</keyword>
<protein>
    <recommendedName>
        <fullName evidence="6">Sulfatase N-terminal domain-containing protein</fullName>
    </recommendedName>
</protein>
<organism evidence="7 8">
    <name type="scientific">Trichomonas vaginalis (strain ATCC PRA-98 / G3)</name>
    <dbReference type="NCBI Taxonomy" id="412133"/>
    <lineage>
        <taxon>Eukaryota</taxon>
        <taxon>Metamonada</taxon>
        <taxon>Parabasalia</taxon>
        <taxon>Trichomonadida</taxon>
        <taxon>Trichomonadidae</taxon>
        <taxon>Trichomonas</taxon>
    </lineage>
</organism>
<dbReference type="GO" id="GO:0016740">
    <property type="term" value="F:transferase activity"/>
    <property type="evidence" value="ECO:0000318"/>
    <property type="project" value="GO_Central"/>
</dbReference>
<dbReference type="GO" id="GO:0005886">
    <property type="term" value="C:plasma membrane"/>
    <property type="evidence" value="ECO:0007669"/>
    <property type="project" value="UniProtKB-SubCell"/>
</dbReference>
<dbReference type="PANTHER" id="PTHR47371">
    <property type="entry name" value="LIPOTEICHOIC ACID SYNTHASE"/>
    <property type="match status" value="1"/>
</dbReference>
<evidence type="ECO:0000259" key="6">
    <source>
        <dbReference type="Pfam" id="PF00884"/>
    </source>
</evidence>
<keyword evidence="2" id="KW-1003">Cell membrane</keyword>
<sequence>MDSMYYSKKNGGGMGYSVIPYLEKLAMDKNNIHFSNKKSPIIGGIQTTERTSFTTGSVFGAMCGVPYLGINQEDQQSEEFFNNLSCISELLMDQNYITSATFGSSMYEWGYGRIFETHHFQRITSLRDMKKGVEGGEYIPDHITWEFFINELNDLSKKDNPFFAFMSTIDTHEPGFSCKLCEKTKIKPDMVKAANCADKQLKKFMEWAKKQEWYQNTVIIIYGDHVSRDWYLNQIANSRGCRKRSVYNVIINSEVKSGKHDERTFTHYDMMPTVLAAAGVKIKGDRLGIGVNLFSSLETNYEKYGKRFTDSFSESVHWYGTEILQRPAICDGFNPCINLDKLELYTNISQEIV</sequence>
<feature type="domain" description="Sulfatase N-terminal" evidence="6">
    <location>
        <begin position="53"/>
        <end position="280"/>
    </location>
</feature>
<dbReference type="RefSeq" id="XP_001309256.1">
    <property type="nucleotide sequence ID" value="XM_001309255.1"/>
</dbReference>
<evidence type="ECO:0000256" key="3">
    <source>
        <dbReference type="ARBA" id="ARBA00022692"/>
    </source>
</evidence>
<keyword evidence="5" id="KW-0472">Membrane</keyword>
<dbReference type="CDD" id="cd16015">
    <property type="entry name" value="LTA_synthase"/>
    <property type="match status" value="1"/>
</dbReference>
<dbReference type="Proteomes" id="UP000001542">
    <property type="component" value="Unassembled WGS sequence"/>
</dbReference>
<dbReference type="KEGG" id="tva:4754096"/>
<gene>
    <name evidence="7" type="ORF">TVAG_148280</name>
</gene>
<keyword evidence="3" id="KW-0812">Transmembrane</keyword>
<dbReference type="InterPro" id="IPR000917">
    <property type="entry name" value="Sulfatase_N"/>
</dbReference>
<dbReference type="Pfam" id="PF00884">
    <property type="entry name" value="Sulfatase"/>
    <property type="match status" value="1"/>
</dbReference>
<dbReference type="InterPro" id="IPR017850">
    <property type="entry name" value="Alkaline_phosphatase_core_sf"/>
</dbReference>
<dbReference type="STRING" id="5722.A2FFJ6"/>
<dbReference type="SMR" id="A2FFJ6"/>
<reference evidence="7" key="2">
    <citation type="journal article" date="2007" name="Science">
        <title>Draft genome sequence of the sexually transmitted pathogen Trichomonas vaginalis.</title>
        <authorList>
            <person name="Carlton J.M."/>
            <person name="Hirt R.P."/>
            <person name="Silva J.C."/>
            <person name="Delcher A.L."/>
            <person name="Schatz M."/>
            <person name="Zhao Q."/>
            <person name="Wortman J.R."/>
            <person name="Bidwell S.L."/>
            <person name="Alsmark U.C.M."/>
            <person name="Besteiro S."/>
            <person name="Sicheritz-Ponten T."/>
            <person name="Noel C.J."/>
            <person name="Dacks J.B."/>
            <person name="Foster P.G."/>
            <person name="Simillion C."/>
            <person name="Van de Peer Y."/>
            <person name="Miranda-Saavedra D."/>
            <person name="Barton G.J."/>
            <person name="Westrop G.D."/>
            <person name="Mueller S."/>
            <person name="Dessi D."/>
            <person name="Fiori P.L."/>
            <person name="Ren Q."/>
            <person name="Paulsen I."/>
            <person name="Zhang H."/>
            <person name="Bastida-Corcuera F.D."/>
            <person name="Simoes-Barbosa A."/>
            <person name="Brown M.T."/>
            <person name="Hayes R.D."/>
            <person name="Mukherjee M."/>
            <person name="Okumura C.Y."/>
            <person name="Schneider R."/>
            <person name="Smith A.J."/>
            <person name="Vanacova S."/>
            <person name="Villalvazo M."/>
            <person name="Haas B.J."/>
            <person name="Pertea M."/>
            <person name="Feldblyum T.V."/>
            <person name="Utterback T.R."/>
            <person name="Shu C.L."/>
            <person name="Osoegawa K."/>
            <person name="de Jong P.J."/>
            <person name="Hrdy I."/>
            <person name="Horvathova L."/>
            <person name="Zubacova Z."/>
            <person name="Dolezal P."/>
            <person name="Malik S.B."/>
            <person name="Logsdon J.M. Jr."/>
            <person name="Henze K."/>
            <person name="Gupta A."/>
            <person name="Wang C.C."/>
            <person name="Dunne R.L."/>
            <person name="Upcroft J.A."/>
            <person name="Upcroft P."/>
            <person name="White O."/>
            <person name="Salzberg S.L."/>
            <person name="Tang P."/>
            <person name="Chiu C.-H."/>
            <person name="Lee Y.-S."/>
            <person name="Embley T.M."/>
            <person name="Coombs G.H."/>
            <person name="Mottram J.C."/>
            <person name="Tachezy J."/>
            <person name="Fraser-Liggett C.M."/>
            <person name="Johnson P.J."/>
        </authorList>
    </citation>
    <scope>NUCLEOTIDE SEQUENCE [LARGE SCALE GENOMIC DNA]</scope>
    <source>
        <strain evidence="7">G3</strain>
    </source>
</reference>
<dbReference type="InterPro" id="IPR050448">
    <property type="entry name" value="OpgB/LTA_synthase_biosynth"/>
</dbReference>